<evidence type="ECO:0000313" key="5">
    <source>
        <dbReference type="EMBL" id="HIY64848.1"/>
    </source>
</evidence>
<keyword evidence="1" id="KW-0805">Transcription regulation</keyword>
<protein>
    <submittedName>
        <fullName evidence="5">FCD domain-containing protein</fullName>
    </submittedName>
</protein>
<evidence type="ECO:0000256" key="2">
    <source>
        <dbReference type="ARBA" id="ARBA00023125"/>
    </source>
</evidence>
<evidence type="ECO:0000256" key="3">
    <source>
        <dbReference type="ARBA" id="ARBA00023163"/>
    </source>
</evidence>
<dbReference type="Pfam" id="PF07729">
    <property type="entry name" value="FCD"/>
    <property type="match status" value="1"/>
</dbReference>
<dbReference type="PANTHER" id="PTHR43537:SF24">
    <property type="entry name" value="GLUCONATE OPERON TRANSCRIPTIONAL REPRESSOR"/>
    <property type="match status" value="1"/>
</dbReference>
<name>A0A9D2C8K5_9MICO</name>
<dbReference type="GO" id="GO:0003677">
    <property type="term" value="F:DNA binding"/>
    <property type="evidence" value="ECO:0007669"/>
    <property type="project" value="UniProtKB-KW"/>
</dbReference>
<dbReference type="AlphaFoldDB" id="A0A9D2C8K5"/>
<proteinExistence type="predicted"/>
<accession>A0A9D2C8K5</accession>
<feature type="domain" description="GntR C-terminal" evidence="4">
    <location>
        <begin position="98"/>
        <end position="223"/>
    </location>
</feature>
<reference evidence="5" key="2">
    <citation type="submission" date="2021-04" db="EMBL/GenBank/DDBJ databases">
        <authorList>
            <person name="Gilroy R."/>
        </authorList>
    </citation>
    <scope>NUCLEOTIDE SEQUENCE</scope>
    <source>
        <strain evidence="5">ChiGjej1B1-98</strain>
    </source>
</reference>
<dbReference type="InterPro" id="IPR011711">
    <property type="entry name" value="GntR_C"/>
</dbReference>
<dbReference type="Proteomes" id="UP000824005">
    <property type="component" value="Unassembled WGS sequence"/>
</dbReference>
<keyword evidence="2" id="KW-0238">DNA-binding</keyword>
<dbReference type="SMART" id="SM00895">
    <property type="entry name" value="FCD"/>
    <property type="match status" value="1"/>
</dbReference>
<organism evidence="5 6">
    <name type="scientific">Candidatus Agrococcus pullicola</name>
    <dbReference type="NCBI Taxonomy" id="2838429"/>
    <lineage>
        <taxon>Bacteria</taxon>
        <taxon>Bacillati</taxon>
        <taxon>Actinomycetota</taxon>
        <taxon>Actinomycetes</taxon>
        <taxon>Micrococcales</taxon>
        <taxon>Microbacteriaceae</taxon>
        <taxon>Agrococcus</taxon>
    </lineage>
</organism>
<evidence type="ECO:0000259" key="4">
    <source>
        <dbReference type="SMART" id="SM00895"/>
    </source>
</evidence>
<comment type="caution">
    <text evidence="5">The sequence shown here is derived from an EMBL/GenBank/DDBJ whole genome shotgun (WGS) entry which is preliminary data.</text>
</comment>
<dbReference type="PANTHER" id="PTHR43537">
    <property type="entry name" value="TRANSCRIPTIONAL REGULATOR, GNTR FAMILY"/>
    <property type="match status" value="1"/>
</dbReference>
<evidence type="ECO:0000313" key="6">
    <source>
        <dbReference type="Proteomes" id="UP000824005"/>
    </source>
</evidence>
<evidence type="ECO:0000256" key="1">
    <source>
        <dbReference type="ARBA" id="ARBA00023015"/>
    </source>
</evidence>
<dbReference type="SUPFAM" id="SSF48008">
    <property type="entry name" value="GntR ligand-binding domain-like"/>
    <property type="match status" value="1"/>
</dbReference>
<dbReference type="EMBL" id="DXDC01000028">
    <property type="protein sequence ID" value="HIY64848.1"/>
    <property type="molecule type" value="Genomic_DNA"/>
</dbReference>
<dbReference type="InterPro" id="IPR013668">
    <property type="entry name" value="RNase_R_HTH_12"/>
</dbReference>
<keyword evidence="3" id="KW-0804">Transcription</keyword>
<gene>
    <name evidence="5" type="ORF">H9830_01050</name>
</gene>
<dbReference type="Gene3D" id="1.20.120.530">
    <property type="entry name" value="GntR ligand-binding domain-like"/>
    <property type="match status" value="1"/>
</dbReference>
<sequence length="249" mass="27714">MSRDERILAEFMMEVDGLVGAARAHRYLTERGASVSQATVSRMLLRLDELGMTESVGRSGRKLTEAARLMMARASQHRRRNQLIDDIFDEADRSELIDLLELRKVIEAEASALACDRSDAKDHLAMLTNLAAYDEHSLRGGDFSRDAIEFHVLLCRATHSAPYALIAEALYPEMHRLEPLVVAAAHKAGEKSRSSGEHASIARAVMRGDAEQSRRLTVEHFDTMIRWLSGISESDFVALIREVGGGVNR</sequence>
<dbReference type="InterPro" id="IPR008920">
    <property type="entry name" value="TF_FadR/GntR_C"/>
</dbReference>
<dbReference type="Pfam" id="PF08461">
    <property type="entry name" value="WHD_RNase_R"/>
    <property type="match status" value="1"/>
</dbReference>
<reference evidence="5" key="1">
    <citation type="journal article" date="2021" name="PeerJ">
        <title>Extensive microbial diversity within the chicken gut microbiome revealed by metagenomics and culture.</title>
        <authorList>
            <person name="Gilroy R."/>
            <person name="Ravi A."/>
            <person name="Getino M."/>
            <person name="Pursley I."/>
            <person name="Horton D.L."/>
            <person name="Alikhan N.F."/>
            <person name="Baker D."/>
            <person name="Gharbi K."/>
            <person name="Hall N."/>
            <person name="Watson M."/>
            <person name="Adriaenssens E.M."/>
            <person name="Foster-Nyarko E."/>
            <person name="Jarju S."/>
            <person name="Secka A."/>
            <person name="Antonio M."/>
            <person name="Oren A."/>
            <person name="Chaudhuri R.R."/>
            <person name="La Ragione R."/>
            <person name="Hildebrand F."/>
            <person name="Pallen M.J."/>
        </authorList>
    </citation>
    <scope>NUCLEOTIDE SEQUENCE</scope>
    <source>
        <strain evidence="5">ChiGjej1B1-98</strain>
    </source>
</reference>